<organism evidence="1 2">
    <name type="scientific">Candidatus Scybalocola faecigallinarum</name>
    <dbReference type="NCBI Taxonomy" id="2840941"/>
    <lineage>
        <taxon>Bacteria</taxon>
        <taxon>Bacillati</taxon>
        <taxon>Bacillota</taxon>
        <taxon>Clostridia</taxon>
        <taxon>Lachnospirales</taxon>
        <taxon>Lachnospiraceae</taxon>
        <taxon>Lachnospiraceae incertae sedis</taxon>
        <taxon>Candidatus Scybalocola (ex Gilroy et al. 2021)</taxon>
    </lineage>
</organism>
<evidence type="ECO:0000313" key="1">
    <source>
        <dbReference type="EMBL" id="HIS47788.1"/>
    </source>
</evidence>
<comment type="caution">
    <text evidence="1">The sequence shown here is derived from an EMBL/GenBank/DDBJ whole genome shotgun (WGS) entry which is preliminary data.</text>
</comment>
<name>A0A9D1JR39_9FIRM</name>
<dbReference type="Proteomes" id="UP000823927">
    <property type="component" value="Unassembled WGS sequence"/>
</dbReference>
<dbReference type="AlphaFoldDB" id="A0A9D1JR39"/>
<protein>
    <submittedName>
        <fullName evidence="1">PD-(D/E)XK nuclease family transposase</fullName>
    </submittedName>
</protein>
<reference evidence="1" key="2">
    <citation type="journal article" date="2021" name="PeerJ">
        <title>Extensive microbial diversity within the chicken gut microbiome revealed by metagenomics and culture.</title>
        <authorList>
            <person name="Gilroy R."/>
            <person name="Ravi A."/>
            <person name="Getino M."/>
            <person name="Pursley I."/>
            <person name="Horton D.L."/>
            <person name="Alikhan N.F."/>
            <person name="Baker D."/>
            <person name="Gharbi K."/>
            <person name="Hall N."/>
            <person name="Watson M."/>
            <person name="Adriaenssens E.M."/>
            <person name="Foster-Nyarko E."/>
            <person name="Jarju S."/>
            <person name="Secka A."/>
            <person name="Antonio M."/>
            <person name="Oren A."/>
            <person name="Chaudhuri R.R."/>
            <person name="La Ragione R."/>
            <person name="Hildebrand F."/>
            <person name="Pallen M.J."/>
        </authorList>
    </citation>
    <scope>NUCLEOTIDE SEQUENCE</scope>
    <source>
        <strain evidence="1">CHK178-757</strain>
    </source>
</reference>
<evidence type="ECO:0000313" key="2">
    <source>
        <dbReference type="Proteomes" id="UP000823927"/>
    </source>
</evidence>
<dbReference type="Pfam" id="PF12784">
    <property type="entry name" value="PDDEXK_2"/>
    <property type="match status" value="1"/>
</dbReference>
<dbReference type="EMBL" id="DVIT01000034">
    <property type="protein sequence ID" value="HIS47788.1"/>
    <property type="molecule type" value="Genomic_DNA"/>
</dbReference>
<reference evidence="1" key="1">
    <citation type="submission" date="2020-10" db="EMBL/GenBank/DDBJ databases">
        <authorList>
            <person name="Gilroy R."/>
        </authorList>
    </citation>
    <scope>NUCLEOTIDE SEQUENCE</scope>
    <source>
        <strain evidence="1">CHK178-757</strain>
    </source>
</reference>
<accession>A0A9D1JR39</accession>
<feature type="non-terminal residue" evidence="1">
    <location>
        <position position="108"/>
    </location>
</feature>
<sequence>MSKQFKDLTIKDAFMFAAVMSDPEECRRLLKLILEMDILEVQVIAEKTMAYHPEYHGIRLDVLAEEQGTKRRFNIEMQVKSQKDLPRRSRYYHSQLDMDALVSGKRYR</sequence>
<proteinExistence type="predicted"/>
<gene>
    <name evidence="1" type="ORF">IAB46_09620</name>
</gene>